<proteinExistence type="predicted"/>
<keyword evidence="4" id="KW-1185">Reference proteome</keyword>
<reference evidence="2" key="2">
    <citation type="journal article" date="2022" name="Microbiol. Resour. Announc.">
        <title>Whole-Genome Sequence of Entomortierella parvispora E1425, a Mucoromycotan Fungus Associated with Burkholderiaceae-Related Endosymbiotic Bacteria.</title>
        <authorList>
            <person name="Herlambang A."/>
            <person name="Guo Y."/>
            <person name="Takashima Y."/>
            <person name="Narisawa K."/>
            <person name="Ohta H."/>
            <person name="Nishizawa T."/>
        </authorList>
    </citation>
    <scope>NUCLEOTIDE SEQUENCE</scope>
    <source>
        <strain evidence="2">E1425</strain>
    </source>
</reference>
<feature type="compositionally biased region" description="Basic and acidic residues" evidence="1">
    <location>
        <begin position="267"/>
        <end position="277"/>
    </location>
</feature>
<evidence type="ECO:0000313" key="3">
    <source>
        <dbReference type="EMBL" id="GJJ73814.1"/>
    </source>
</evidence>
<dbReference type="Proteomes" id="UP000827284">
    <property type="component" value="Unassembled WGS sequence"/>
</dbReference>
<feature type="region of interest" description="Disordered" evidence="1">
    <location>
        <begin position="195"/>
        <end position="217"/>
    </location>
</feature>
<name>A0A9P3H8P8_9FUNG</name>
<accession>A0A9P3H8P8</accession>
<dbReference type="EMBL" id="BQFW01000006">
    <property type="protein sequence ID" value="GJJ72080.1"/>
    <property type="molecule type" value="Genomic_DNA"/>
</dbReference>
<gene>
    <name evidence="2" type="ORF">EMPS_04437</name>
    <name evidence="3" type="ORF">EMPS_06172</name>
</gene>
<comment type="caution">
    <text evidence="2">The sequence shown here is derived from an EMBL/GenBank/DDBJ whole genome shotgun (WGS) entry which is preliminary data.</text>
</comment>
<evidence type="ECO:0000313" key="4">
    <source>
        <dbReference type="Proteomes" id="UP000827284"/>
    </source>
</evidence>
<organism evidence="2 4">
    <name type="scientific">Entomortierella parvispora</name>
    <dbReference type="NCBI Taxonomy" id="205924"/>
    <lineage>
        <taxon>Eukaryota</taxon>
        <taxon>Fungi</taxon>
        <taxon>Fungi incertae sedis</taxon>
        <taxon>Mucoromycota</taxon>
        <taxon>Mortierellomycotina</taxon>
        <taxon>Mortierellomycetes</taxon>
        <taxon>Mortierellales</taxon>
        <taxon>Mortierellaceae</taxon>
        <taxon>Entomortierella</taxon>
    </lineage>
</organism>
<protein>
    <submittedName>
        <fullName evidence="2">Uncharacterized protein</fullName>
    </submittedName>
</protein>
<evidence type="ECO:0000313" key="2">
    <source>
        <dbReference type="EMBL" id="GJJ72080.1"/>
    </source>
</evidence>
<sequence length="495" mass="55702">MSQKRNPSPQPASATLSREQTVHLKHYRNIFEDPEDVDSLQSGRVLSVEDSIREADLSTEMPATGSKRYCGLKALPSGGNQRRIFLAVQFLVQRLQQFCASAQDELRGMSLTRGGELYTQLSTELERAEPSLRGVTAGALYSAVGRLCADYNAYEKLATSATGVDLAFSTRLLELCRLLRDYDRTLLRIKQETSELTAEERARVASPATATRQNLVTEDRRRRIKKLRFDDTVSRGSEDDDNDDEPEDEEEENEDEDGHSAGEQYDSETRSSNRADVTHVRAAPGDTKSHRGVALPIHQQQQELLYPPATLSAMVPSPKHRSVTPPRSTKTTKTMRMPRGFAKEQRRIADEVQSIRQVVAIETTARIKELRRNMTDNTTIIEDLGRNTVSKIDDLNRSIDDLNRNIDDLNRNTVAVISVLSDLRSEMHGTFLTFRNEIRDLQDIVWKSYSRTSGLPQPQPHSTSIQWPPMLARPQTTFQPSISLATAAAPRRPES</sequence>
<feature type="compositionally biased region" description="Polar residues" evidence="1">
    <location>
        <begin position="325"/>
        <end position="334"/>
    </location>
</feature>
<feature type="region of interest" description="Disordered" evidence="1">
    <location>
        <begin position="229"/>
        <end position="277"/>
    </location>
</feature>
<dbReference type="AlphaFoldDB" id="A0A9P3H8P8"/>
<feature type="region of interest" description="Disordered" evidence="1">
    <location>
        <begin position="313"/>
        <end position="334"/>
    </location>
</feature>
<evidence type="ECO:0000256" key="1">
    <source>
        <dbReference type="SAM" id="MobiDB-lite"/>
    </source>
</evidence>
<dbReference type="EMBL" id="BQFW01000008">
    <property type="protein sequence ID" value="GJJ73814.1"/>
    <property type="molecule type" value="Genomic_DNA"/>
</dbReference>
<feature type="compositionally biased region" description="Acidic residues" evidence="1">
    <location>
        <begin position="238"/>
        <end position="257"/>
    </location>
</feature>
<dbReference type="OrthoDB" id="2435072at2759"/>
<reference evidence="2" key="1">
    <citation type="submission" date="2021-11" db="EMBL/GenBank/DDBJ databases">
        <authorList>
            <person name="Herlambang A."/>
            <person name="Guo Y."/>
            <person name="Takashima Y."/>
            <person name="Nishizawa T."/>
        </authorList>
    </citation>
    <scope>NUCLEOTIDE SEQUENCE</scope>
    <source>
        <strain evidence="2">E1425</strain>
    </source>
</reference>